<dbReference type="EMBL" id="JASMQC010000012">
    <property type="protein sequence ID" value="KAK1941399.1"/>
    <property type="molecule type" value="Genomic_DNA"/>
</dbReference>
<evidence type="ECO:0000313" key="2">
    <source>
        <dbReference type="EMBL" id="KAK1941399.1"/>
    </source>
</evidence>
<keyword evidence="3" id="KW-1185">Reference proteome</keyword>
<organism evidence="2 3">
    <name type="scientific">Phytophthora citrophthora</name>
    <dbReference type="NCBI Taxonomy" id="4793"/>
    <lineage>
        <taxon>Eukaryota</taxon>
        <taxon>Sar</taxon>
        <taxon>Stramenopiles</taxon>
        <taxon>Oomycota</taxon>
        <taxon>Peronosporomycetes</taxon>
        <taxon>Peronosporales</taxon>
        <taxon>Peronosporaceae</taxon>
        <taxon>Phytophthora</taxon>
    </lineage>
</organism>
<protein>
    <submittedName>
        <fullName evidence="2">Ankyrin repeat protein</fullName>
    </submittedName>
</protein>
<feature type="region of interest" description="Disordered" evidence="1">
    <location>
        <begin position="1"/>
        <end position="28"/>
    </location>
</feature>
<feature type="compositionally biased region" description="Basic and acidic residues" evidence="1">
    <location>
        <begin position="13"/>
        <end position="25"/>
    </location>
</feature>
<name>A0AAD9GM75_9STRA</name>
<gene>
    <name evidence="2" type="ORF">P3T76_007265</name>
</gene>
<dbReference type="AlphaFoldDB" id="A0AAD9GM75"/>
<dbReference type="PANTHER" id="PTHR46586:SF3">
    <property type="entry name" value="ANKYRIN REPEAT-CONTAINING PROTEIN"/>
    <property type="match status" value="1"/>
</dbReference>
<reference evidence="2" key="1">
    <citation type="submission" date="2023-08" db="EMBL/GenBank/DDBJ databases">
        <title>Reference Genome Resource for the Citrus Pathogen Phytophthora citrophthora.</title>
        <authorList>
            <person name="Moller H."/>
            <person name="Coetzee B."/>
            <person name="Rose L.J."/>
            <person name="Van Niekerk J.M."/>
        </authorList>
    </citation>
    <scope>NUCLEOTIDE SEQUENCE</scope>
    <source>
        <strain evidence="2">STE-U-9442</strain>
    </source>
</reference>
<comment type="caution">
    <text evidence="2">The sequence shown here is derived from an EMBL/GenBank/DDBJ whole genome shotgun (WGS) entry which is preliminary data.</text>
</comment>
<dbReference type="Gene3D" id="1.25.40.20">
    <property type="entry name" value="Ankyrin repeat-containing domain"/>
    <property type="match status" value="1"/>
</dbReference>
<dbReference type="InterPro" id="IPR036770">
    <property type="entry name" value="Ankyrin_rpt-contain_sf"/>
</dbReference>
<sequence length="611" mass="68039">MATGTSNVRAKRDRGGDDRPTEVKRARASLDQVECKPTVPEAVGYVSYQRLKNVPLPDEISALPHVLNHLDTLLMTPGEALKAAIEMNDLKWVQELLDRYICDYSDAMAEAAGLNRRDVVNLLIKDIFTGSGESSQAIDGFDMRLDNEFMLVIMEKGALSAARNGHVTIVERLLPMVIDQARNSTDYLLYWFDHVQEIMNEGAVNGQLEVVKFMVEHAADDHYGDRYLRWTKDDTLTKAIVAGHIDVAEFLVNQSIISLNLKNAFIVAVDKGQESLAERIRELYPQRLHGADLFIDLISSGDLNAVEYLYKNGCNDSDLVGEAFVLAASGAQNAVVEALAGTGCVSSEAFEEAFKRACSGDSSVFLDTVTFLYKLNTVSPQCIEHGFGLANSFGVVKFLYENEKISDKAIIAAFENAVRLCHTEHSDIIFFLYKHQCIPSKLIGKAFLHAVKSLHAGHLGDETNLMKTHVVFSLRGDERVSPKAMGEALVNAAKNGKKEIMLFLYHEQRTPPEFLVKAFVEAMHRKNTGVVKEILKLLSVEEHVPRRFMHETFVAATRHGQMPILELVYGNLPTDLPLEVLKNALDVAGGNHKIESFIRKIACDQIFKEMQ</sequence>
<dbReference type="SUPFAM" id="SSF140860">
    <property type="entry name" value="Pseudo ankyrin repeat-like"/>
    <property type="match status" value="1"/>
</dbReference>
<evidence type="ECO:0000256" key="1">
    <source>
        <dbReference type="SAM" id="MobiDB-lite"/>
    </source>
</evidence>
<proteinExistence type="predicted"/>
<dbReference type="Proteomes" id="UP001259832">
    <property type="component" value="Unassembled WGS sequence"/>
</dbReference>
<dbReference type="PANTHER" id="PTHR46586">
    <property type="entry name" value="ANKYRIN REPEAT-CONTAINING PROTEIN"/>
    <property type="match status" value="1"/>
</dbReference>
<accession>A0AAD9GM75</accession>
<dbReference type="InterPro" id="IPR052050">
    <property type="entry name" value="SecEffector_AnkRepeat"/>
</dbReference>
<evidence type="ECO:0000313" key="3">
    <source>
        <dbReference type="Proteomes" id="UP001259832"/>
    </source>
</evidence>